<proteinExistence type="predicted"/>
<comment type="caution">
    <text evidence="2">The sequence shown here is derived from an EMBL/GenBank/DDBJ whole genome shotgun (WGS) entry which is preliminary data.</text>
</comment>
<evidence type="ECO:0000256" key="1">
    <source>
        <dbReference type="SAM" id="MobiDB-lite"/>
    </source>
</evidence>
<evidence type="ECO:0000313" key="2">
    <source>
        <dbReference type="EMBL" id="MRG87815.1"/>
    </source>
</evidence>
<feature type="region of interest" description="Disordered" evidence="1">
    <location>
        <begin position="42"/>
        <end position="62"/>
    </location>
</feature>
<gene>
    <name evidence="2" type="ORF">GH754_16240</name>
</gene>
<keyword evidence="3" id="KW-1185">Reference proteome</keyword>
<name>A0A6G1XA82_9BACI</name>
<sequence length="62" mass="6566">MREDANAELGGMGLYGTTSDEELAGYKASGDIENAGNLEHFKKEEGHQGATASVKGEHQRGD</sequence>
<reference evidence="2 3" key="1">
    <citation type="submission" date="2019-11" db="EMBL/GenBank/DDBJ databases">
        <authorList>
            <person name="Li J."/>
        </authorList>
    </citation>
    <scope>NUCLEOTIDE SEQUENCE [LARGE SCALE GENOMIC DNA]</scope>
    <source>
        <strain evidence="2 3">J4</strain>
    </source>
</reference>
<evidence type="ECO:0000313" key="3">
    <source>
        <dbReference type="Proteomes" id="UP000480185"/>
    </source>
</evidence>
<dbReference type="OrthoDB" id="2704673at2"/>
<protein>
    <submittedName>
        <fullName evidence="2">Uncharacterized protein</fullName>
    </submittedName>
</protein>
<dbReference type="Proteomes" id="UP000480185">
    <property type="component" value="Unassembled WGS sequence"/>
</dbReference>
<dbReference type="EMBL" id="WJNH01000012">
    <property type="protein sequence ID" value="MRG87815.1"/>
    <property type="molecule type" value="Genomic_DNA"/>
</dbReference>
<accession>A0A6G1XA82</accession>
<dbReference type="AlphaFoldDB" id="A0A6G1XA82"/>
<organism evidence="2 3">
    <name type="scientific">Salinibacillus xinjiangensis</name>
    <dbReference type="NCBI Taxonomy" id="1229268"/>
    <lineage>
        <taxon>Bacteria</taxon>
        <taxon>Bacillati</taxon>
        <taxon>Bacillota</taxon>
        <taxon>Bacilli</taxon>
        <taxon>Bacillales</taxon>
        <taxon>Bacillaceae</taxon>
        <taxon>Salinibacillus</taxon>
    </lineage>
</organism>